<gene>
    <name evidence="2" type="ORF">ACFQ4B_25695</name>
</gene>
<protein>
    <submittedName>
        <fullName evidence="2">Phosphotransferase family protein</fullName>
    </submittedName>
</protein>
<dbReference type="Gene3D" id="3.90.1200.10">
    <property type="match status" value="1"/>
</dbReference>
<dbReference type="InterPro" id="IPR051678">
    <property type="entry name" value="AGP_Transferase"/>
</dbReference>
<dbReference type="InterPro" id="IPR011009">
    <property type="entry name" value="Kinase-like_dom_sf"/>
</dbReference>
<evidence type="ECO:0000313" key="2">
    <source>
        <dbReference type="EMBL" id="MFD1223518.1"/>
    </source>
</evidence>
<reference evidence="3" key="1">
    <citation type="journal article" date="2019" name="Int. J. Syst. Evol. Microbiol.">
        <title>The Global Catalogue of Microorganisms (GCM) 10K type strain sequencing project: providing services to taxonomists for standard genome sequencing and annotation.</title>
        <authorList>
            <consortium name="The Broad Institute Genomics Platform"/>
            <consortium name="The Broad Institute Genome Sequencing Center for Infectious Disease"/>
            <person name="Wu L."/>
            <person name="Ma J."/>
        </authorList>
    </citation>
    <scope>NUCLEOTIDE SEQUENCE [LARGE SCALE GENOMIC DNA]</scope>
    <source>
        <strain evidence="3">CCUG 53270</strain>
    </source>
</reference>
<proteinExistence type="predicted"/>
<organism evidence="2 3">
    <name type="scientific">Paenibacillus vulneris</name>
    <dbReference type="NCBI Taxonomy" id="1133364"/>
    <lineage>
        <taxon>Bacteria</taxon>
        <taxon>Bacillati</taxon>
        <taxon>Bacillota</taxon>
        <taxon>Bacilli</taxon>
        <taxon>Bacillales</taxon>
        <taxon>Paenibacillaceae</taxon>
        <taxon>Paenibacillus</taxon>
    </lineage>
</organism>
<sequence length="265" mass="30156">MPPISGQEIPFEIRAKLGNINGVTFPRQGYTSDVGIIDGRHGKAVLKRAKGKQYSEWLEREASVLSCLTSTGLRVPKVYHLMQTGEQEGIQCWLLMEYLQGETLRSALTYEKDSARRYDIIYAYGRILQKIHSTPCPDELKKSEIWLDAMLTQAEYHLKHYQVDGTPALLEKIRHQRPKEMEPTLIHGDFTIDNVLVHEGSVAGIIDWSGGAYGDPRYDVSLAVRPKPNIFQSSNDQRAFFDGYGTKIITDEDYDYFVEGLNSFF</sequence>
<dbReference type="EMBL" id="JBHTLU010000035">
    <property type="protein sequence ID" value="MFD1223518.1"/>
    <property type="molecule type" value="Genomic_DNA"/>
</dbReference>
<dbReference type="PANTHER" id="PTHR21310">
    <property type="entry name" value="AMINOGLYCOSIDE PHOSPHOTRANSFERASE-RELATED-RELATED"/>
    <property type="match status" value="1"/>
</dbReference>
<evidence type="ECO:0000259" key="1">
    <source>
        <dbReference type="Pfam" id="PF01636"/>
    </source>
</evidence>
<dbReference type="Proteomes" id="UP001597180">
    <property type="component" value="Unassembled WGS sequence"/>
</dbReference>
<evidence type="ECO:0000313" key="3">
    <source>
        <dbReference type="Proteomes" id="UP001597180"/>
    </source>
</evidence>
<keyword evidence="3" id="KW-1185">Reference proteome</keyword>
<accession>A0ABW3URH1</accession>
<dbReference type="Pfam" id="PF01636">
    <property type="entry name" value="APH"/>
    <property type="match status" value="1"/>
</dbReference>
<dbReference type="InterPro" id="IPR002575">
    <property type="entry name" value="Aminoglycoside_PTrfase"/>
</dbReference>
<feature type="domain" description="Aminoglycoside phosphotransferase" evidence="1">
    <location>
        <begin position="25"/>
        <end position="229"/>
    </location>
</feature>
<comment type="caution">
    <text evidence="2">The sequence shown here is derived from an EMBL/GenBank/DDBJ whole genome shotgun (WGS) entry which is preliminary data.</text>
</comment>
<dbReference type="RefSeq" id="WP_345590822.1">
    <property type="nucleotide sequence ID" value="NZ_BAABJG010000024.1"/>
</dbReference>
<name>A0ABW3URH1_9BACL</name>
<dbReference type="SUPFAM" id="SSF56112">
    <property type="entry name" value="Protein kinase-like (PK-like)"/>
    <property type="match status" value="1"/>
</dbReference>